<protein>
    <submittedName>
        <fullName evidence="1">ThiS, thiamine-biosynthesis</fullName>
    </submittedName>
</protein>
<sequence length="65" mass="6920">MLITVNGKGKETLAQTLSELIAELQLPAQGVAAAVNNRIVPRNEWENFSLEENAAITIIKAVCGG</sequence>
<evidence type="ECO:0000313" key="1">
    <source>
        <dbReference type="EMBL" id="EJX01506.1"/>
    </source>
</evidence>
<dbReference type="CDD" id="cd00565">
    <property type="entry name" value="Ubl_ThiS"/>
    <property type="match status" value="1"/>
</dbReference>
<comment type="caution">
    <text evidence="1">The sequence shown here is derived from an EMBL/GenBank/DDBJ whole genome shotgun (WGS) entry which is preliminary data.</text>
</comment>
<dbReference type="InterPro" id="IPR003749">
    <property type="entry name" value="ThiS/MoaD-like"/>
</dbReference>
<dbReference type="SUPFAM" id="SSF54285">
    <property type="entry name" value="MoaD/ThiS"/>
    <property type="match status" value="1"/>
</dbReference>
<dbReference type="PANTHER" id="PTHR34472">
    <property type="entry name" value="SULFUR CARRIER PROTEIN THIS"/>
    <property type="match status" value="1"/>
</dbReference>
<dbReference type="PANTHER" id="PTHR34472:SF1">
    <property type="entry name" value="SULFUR CARRIER PROTEIN THIS"/>
    <property type="match status" value="1"/>
</dbReference>
<dbReference type="InterPro" id="IPR016155">
    <property type="entry name" value="Mopterin_synth/thiamin_S_b"/>
</dbReference>
<reference evidence="1" key="1">
    <citation type="journal article" date="2012" name="PLoS ONE">
        <title>Gene sets for utilization of primary and secondary nutrition supplies in the distal gut of endangered iberian lynx.</title>
        <authorList>
            <person name="Alcaide M."/>
            <person name="Messina E."/>
            <person name="Richter M."/>
            <person name="Bargiela R."/>
            <person name="Peplies J."/>
            <person name="Huws S.A."/>
            <person name="Newbold C.J."/>
            <person name="Golyshin P.N."/>
            <person name="Simon M.A."/>
            <person name="Lopez G."/>
            <person name="Yakimov M.M."/>
            <person name="Ferrer M."/>
        </authorList>
    </citation>
    <scope>NUCLEOTIDE SEQUENCE</scope>
</reference>
<gene>
    <name evidence="1" type="ORF">EVA_10393</name>
</gene>
<organism evidence="1">
    <name type="scientific">gut metagenome</name>
    <dbReference type="NCBI Taxonomy" id="749906"/>
    <lineage>
        <taxon>unclassified sequences</taxon>
        <taxon>metagenomes</taxon>
        <taxon>organismal metagenomes</taxon>
    </lineage>
</organism>
<accession>J9CN11</accession>
<dbReference type="Pfam" id="PF02597">
    <property type="entry name" value="ThiS"/>
    <property type="match status" value="1"/>
</dbReference>
<dbReference type="NCBIfam" id="TIGR01683">
    <property type="entry name" value="thiS"/>
    <property type="match status" value="1"/>
</dbReference>
<proteinExistence type="predicted"/>
<dbReference type="EMBL" id="AMCI01002931">
    <property type="protein sequence ID" value="EJX01506.1"/>
    <property type="molecule type" value="Genomic_DNA"/>
</dbReference>
<dbReference type="Gene3D" id="3.10.20.30">
    <property type="match status" value="1"/>
</dbReference>
<dbReference type="InterPro" id="IPR012675">
    <property type="entry name" value="Beta-grasp_dom_sf"/>
</dbReference>
<dbReference type="AlphaFoldDB" id="J9CN11"/>
<dbReference type="InterPro" id="IPR010035">
    <property type="entry name" value="Thi_S"/>
</dbReference>
<name>J9CN11_9ZZZZ</name>